<dbReference type="Proteomes" id="UP000663881">
    <property type="component" value="Unassembled WGS sequence"/>
</dbReference>
<dbReference type="InterPro" id="IPR045058">
    <property type="entry name" value="GIMA/IAN/Toc"/>
</dbReference>
<feature type="transmembrane region" description="Helical" evidence="4">
    <location>
        <begin position="255"/>
        <end position="285"/>
    </location>
</feature>
<keyword evidence="4" id="KW-0812">Transmembrane</keyword>
<protein>
    <recommendedName>
        <fullName evidence="5">AIG1-type G domain-containing protein</fullName>
    </recommendedName>
</protein>
<reference evidence="7" key="1">
    <citation type="submission" date="2021-02" db="EMBL/GenBank/DDBJ databases">
        <authorList>
            <person name="Nowell W R."/>
        </authorList>
    </citation>
    <scope>NUCLEOTIDE SEQUENCE</scope>
</reference>
<gene>
    <name evidence="7" type="ORF">JYZ213_LOCUS34597</name>
    <name evidence="8" type="ORF">OKA104_LOCUS3572</name>
    <name evidence="9" type="ORF">OXD698_LOCUS19474</name>
    <name evidence="6" type="ORF">VCS650_LOCUS27366</name>
</gene>
<evidence type="ECO:0000313" key="6">
    <source>
        <dbReference type="EMBL" id="CAF1233179.1"/>
    </source>
</evidence>
<accession>A0A815GTV8</accession>
<evidence type="ECO:0000259" key="5">
    <source>
        <dbReference type="Pfam" id="PF04548"/>
    </source>
</evidence>
<dbReference type="EMBL" id="CAJOAZ010001496">
    <property type="protein sequence ID" value="CAF3821502.1"/>
    <property type="molecule type" value="Genomic_DNA"/>
</dbReference>
<dbReference type="Proteomes" id="UP000663891">
    <property type="component" value="Unassembled WGS sequence"/>
</dbReference>
<name>A0A815GTV8_9BILA</name>
<dbReference type="EMBL" id="CAJNON010000383">
    <property type="protein sequence ID" value="CAF1233179.1"/>
    <property type="molecule type" value="Genomic_DNA"/>
</dbReference>
<dbReference type="InterPro" id="IPR027417">
    <property type="entry name" value="P-loop_NTPase"/>
</dbReference>
<dbReference type="GO" id="GO:0005525">
    <property type="term" value="F:GTP binding"/>
    <property type="evidence" value="ECO:0007669"/>
    <property type="project" value="UniProtKB-KW"/>
</dbReference>
<dbReference type="PANTHER" id="PTHR10903:SF188">
    <property type="entry name" value="GTPASE IMAP FAMILY MEMBER 2-LIKE-RELATED"/>
    <property type="match status" value="1"/>
</dbReference>
<dbReference type="Proteomes" id="UP000663844">
    <property type="component" value="Unassembled WGS sequence"/>
</dbReference>
<dbReference type="SUPFAM" id="SSF52540">
    <property type="entry name" value="P-loop containing nucleoside triphosphate hydrolases"/>
    <property type="match status" value="1"/>
</dbReference>
<evidence type="ECO:0000313" key="7">
    <source>
        <dbReference type="EMBL" id="CAF1342868.1"/>
    </source>
</evidence>
<comment type="similarity">
    <text evidence="1">Belongs to the TRAFAC class TrmE-Era-EngA-EngB-Septin-like GTPase superfamily. AIG1/Toc34/Toc159-like paraseptin GTPase family. IAN subfamily.</text>
</comment>
<dbReference type="OrthoDB" id="8954335at2759"/>
<feature type="transmembrane region" description="Helical" evidence="4">
    <location>
        <begin position="291"/>
        <end position="312"/>
    </location>
</feature>
<evidence type="ECO:0000256" key="2">
    <source>
        <dbReference type="ARBA" id="ARBA00022741"/>
    </source>
</evidence>
<evidence type="ECO:0000256" key="3">
    <source>
        <dbReference type="ARBA" id="ARBA00023134"/>
    </source>
</evidence>
<dbReference type="Proteomes" id="UP000663845">
    <property type="component" value="Unassembled WGS sequence"/>
</dbReference>
<keyword evidence="4" id="KW-0472">Membrane</keyword>
<sequence length="314" mass="33968">MATPSDASKKRRLGIIILGNTGPGKSYIGNLLCGREVFKSSFQAKSVTREAVSETIKLGEYEMDFVDTPGLVELDQKKIENNIAEIEKAFQMNPISVVIFVWSQTNGRPSPVDIIAFKSLFASYQFPRICMLHIINNVPKEEASDSYKRSFVDEVAGSLISYGMDVTKTPLHYDNFILVKHIKPIDTNEINEMREDLSNFMKPYCAAMQKQIKPIELSVQQVVKEVEKLISADRNKLRAAGAAALSLNQVGAGAALLGGFAAVAGGAYVTFCDASIITIGSVYVLSASSPLGPAVWIGGLAALSVGALLLSINQ</sequence>
<proteinExistence type="inferred from homology"/>
<dbReference type="EMBL" id="CAJNOG010000717">
    <property type="protein sequence ID" value="CAF1342868.1"/>
    <property type="molecule type" value="Genomic_DNA"/>
</dbReference>
<evidence type="ECO:0000313" key="10">
    <source>
        <dbReference type="Proteomes" id="UP000663845"/>
    </source>
</evidence>
<organism evidence="7 10">
    <name type="scientific">Adineta steineri</name>
    <dbReference type="NCBI Taxonomy" id="433720"/>
    <lineage>
        <taxon>Eukaryota</taxon>
        <taxon>Metazoa</taxon>
        <taxon>Spiralia</taxon>
        <taxon>Gnathifera</taxon>
        <taxon>Rotifera</taxon>
        <taxon>Eurotatoria</taxon>
        <taxon>Bdelloidea</taxon>
        <taxon>Adinetida</taxon>
        <taxon>Adinetidae</taxon>
        <taxon>Adineta</taxon>
    </lineage>
</organism>
<evidence type="ECO:0000313" key="9">
    <source>
        <dbReference type="EMBL" id="CAF3821502.1"/>
    </source>
</evidence>
<dbReference type="Pfam" id="PF04548">
    <property type="entry name" value="AIG1"/>
    <property type="match status" value="1"/>
</dbReference>
<evidence type="ECO:0000256" key="1">
    <source>
        <dbReference type="ARBA" id="ARBA00008535"/>
    </source>
</evidence>
<keyword evidence="4" id="KW-1133">Transmembrane helix</keyword>
<dbReference type="Gene3D" id="3.40.50.300">
    <property type="entry name" value="P-loop containing nucleotide triphosphate hydrolases"/>
    <property type="match status" value="1"/>
</dbReference>
<feature type="domain" description="AIG1-type G" evidence="5">
    <location>
        <begin position="15"/>
        <end position="103"/>
    </location>
</feature>
<evidence type="ECO:0000256" key="4">
    <source>
        <dbReference type="SAM" id="Phobius"/>
    </source>
</evidence>
<evidence type="ECO:0000313" key="8">
    <source>
        <dbReference type="EMBL" id="CAF3540500.1"/>
    </source>
</evidence>
<dbReference type="EMBL" id="CAJOAY010000108">
    <property type="protein sequence ID" value="CAF3540500.1"/>
    <property type="molecule type" value="Genomic_DNA"/>
</dbReference>
<comment type="caution">
    <text evidence="7">The sequence shown here is derived from an EMBL/GenBank/DDBJ whole genome shotgun (WGS) entry which is preliminary data.</text>
</comment>
<dbReference type="InterPro" id="IPR006703">
    <property type="entry name" value="G_AIG1"/>
</dbReference>
<dbReference type="AlphaFoldDB" id="A0A815GTV8"/>
<dbReference type="PANTHER" id="PTHR10903">
    <property type="entry name" value="GTPASE, IMAP FAMILY MEMBER-RELATED"/>
    <property type="match status" value="1"/>
</dbReference>
<keyword evidence="2" id="KW-0547">Nucleotide-binding</keyword>
<keyword evidence="3" id="KW-0342">GTP-binding</keyword>